<dbReference type="InterPro" id="IPR000086">
    <property type="entry name" value="NUDIX_hydrolase_dom"/>
</dbReference>
<evidence type="ECO:0000313" key="4">
    <source>
        <dbReference type="EMBL" id="CAB4790027.1"/>
    </source>
</evidence>
<dbReference type="GO" id="GO:0006753">
    <property type="term" value="P:nucleoside phosphate metabolic process"/>
    <property type="evidence" value="ECO:0007669"/>
    <property type="project" value="TreeGrafter"/>
</dbReference>
<sequence>MNKFSIIARATILKSFVFNVERRTIRSAQGSFTREVVTHPGAVAVVAVNGNNEVALLTQYRATLDLENLEIPAGTCDISGEETLATAQRELLEEIGGSSDRWTLLATFYNSPGWTDQVTLVYLAEDVTVTAASPEGPEEIAMTVQWKSVDDVKAILSGSDAVDGTAAIGLYAWLNHQS</sequence>
<evidence type="ECO:0000256" key="1">
    <source>
        <dbReference type="ARBA" id="ARBA00001946"/>
    </source>
</evidence>
<organism evidence="4">
    <name type="scientific">freshwater metagenome</name>
    <dbReference type="NCBI Taxonomy" id="449393"/>
    <lineage>
        <taxon>unclassified sequences</taxon>
        <taxon>metagenomes</taxon>
        <taxon>ecological metagenomes</taxon>
    </lineage>
</organism>
<dbReference type="Pfam" id="PF00293">
    <property type="entry name" value="NUDIX"/>
    <property type="match status" value="1"/>
</dbReference>
<protein>
    <submittedName>
        <fullName evidence="4">Unannotated protein</fullName>
    </submittedName>
</protein>
<dbReference type="GO" id="GO:0005829">
    <property type="term" value="C:cytosol"/>
    <property type="evidence" value="ECO:0007669"/>
    <property type="project" value="TreeGrafter"/>
</dbReference>
<dbReference type="InterPro" id="IPR015797">
    <property type="entry name" value="NUDIX_hydrolase-like_dom_sf"/>
</dbReference>
<name>A0A6J6X7J9_9ZZZZ</name>
<dbReference type="PROSITE" id="PS51462">
    <property type="entry name" value="NUDIX"/>
    <property type="match status" value="1"/>
</dbReference>
<accession>A0A6J6X7J9</accession>
<dbReference type="GO" id="GO:0016787">
    <property type="term" value="F:hydrolase activity"/>
    <property type="evidence" value="ECO:0007669"/>
    <property type="project" value="UniProtKB-KW"/>
</dbReference>
<dbReference type="PANTHER" id="PTHR11839:SF18">
    <property type="entry name" value="NUDIX HYDROLASE DOMAIN-CONTAINING PROTEIN"/>
    <property type="match status" value="1"/>
</dbReference>
<reference evidence="4" key="1">
    <citation type="submission" date="2020-05" db="EMBL/GenBank/DDBJ databases">
        <authorList>
            <person name="Chiriac C."/>
            <person name="Salcher M."/>
            <person name="Ghai R."/>
            <person name="Kavagutti S V."/>
        </authorList>
    </citation>
    <scope>NUCLEOTIDE SEQUENCE</scope>
</reference>
<dbReference type="AlphaFoldDB" id="A0A6J6X7J9"/>
<dbReference type="PANTHER" id="PTHR11839">
    <property type="entry name" value="UDP/ADP-SUGAR PYROPHOSPHATASE"/>
    <property type="match status" value="1"/>
</dbReference>
<gene>
    <name evidence="4" type="ORF">UFOPK2958_01105</name>
</gene>
<proteinExistence type="predicted"/>
<dbReference type="SUPFAM" id="SSF55811">
    <property type="entry name" value="Nudix"/>
    <property type="match status" value="1"/>
</dbReference>
<dbReference type="GO" id="GO:0019693">
    <property type="term" value="P:ribose phosphate metabolic process"/>
    <property type="evidence" value="ECO:0007669"/>
    <property type="project" value="TreeGrafter"/>
</dbReference>
<evidence type="ECO:0000259" key="3">
    <source>
        <dbReference type="PROSITE" id="PS51462"/>
    </source>
</evidence>
<comment type="cofactor">
    <cofactor evidence="1">
        <name>Mg(2+)</name>
        <dbReference type="ChEBI" id="CHEBI:18420"/>
    </cofactor>
</comment>
<dbReference type="EMBL" id="CAFAAB010000136">
    <property type="protein sequence ID" value="CAB4790027.1"/>
    <property type="molecule type" value="Genomic_DNA"/>
</dbReference>
<evidence type="ECO:0000256" key="2">
    <source>
        <dbReference type="ARBA" id="ARBA00022801"/>
    </source>
</evidence>
<feature type="domain" description="Nudix hydrolase" evidence="3">
    <location>
        <begin position="37"/>
        <end position="174"/>
    </location>
</feature>
<keyword evidence="2" id="KW-0378">Hydrolase</keyword>
<dbReference type="Gene3D" id="3.90.79.10">
    <property type="entry name" value="Nucleoside Triphosphate Pyrophosphohydrolase"/>
    <property type="match status" value="1"/>
</dbReference>